<dbReference type="InterPro" id="IPR011009">
    <property type="entry name" value="Kinase-like_dom_sf"/>
</dbReference>
<evidence type="ECO:0000256" key="6">
    <source>
        <dbReference type="ARBA" id="ARBA00022777"/>
    </source>
</evidence>
<dbReference type="InterPro" id="IPR051131">
    <property type="entry name" value="NEK_Ser/Thr_kinase_NIMA"/>
</dbReference>
<dbReference type="Proteomes" id="UP000007241">
    <property type="component" value="Unassembled WGS sequence"/>
</dbReference>
<dbReference type="PIRSF" id="PIRSF000654">
    <property type="entry name" value="Integrin-linked_kinase"/>
    <property type="match status" value="1"/>
</dbReference>
<comment type="catalytic activity">
    <reaction evidence="9">
        <text>L-seryl-[protein] + ATP = O-phospho-L-seryl-[protein] + ADP + H(+)</text>
        <dbReference type="Rhea" id="RHEA:17989"/>
        <dbReference type="Rhea" id="RHEA-COMP:9863"/>
        <dbReference type="Rhea" id="RHEA-COMP:11604"/>
        <dbReference type="ChEBI" id="CHEBI:15378"/>
        <dbReference type="ChEBI" id="CHEBI:29999"/>
        <dbReference type="ChEBI" id="CHEBI:30616"/>
        <dbReference type="ChEBI" id="CHEBI:83421"/>
        <dbReference type="ChEBI" id="CHEBI:456216"/>
        <dbReference type="EC" id="2.7.11.1"/>
    </reaction>
</comment>
<dbReference type="PROSITE" id="PS00107">
    <property type="entry name" value="PROTEIN_KINASE_ATP"/>
    <property type="match status" value="1"/>
</dbReference>
<dbReference type="PROSITE" id="PS00108">
    <property type="entry name" value="PROTEIN_KINASE_ST"/>
    <property type="match status" value="1"/>
</dbReference>
<reference evidence="13 14" key="1">
    <citation type="submission" date="2009-12" db="EMBL/GenBank/DDBJ databases">
        <title>The draft genome of Batrachochytrium dendrobatidis.</title>
        <authorList>
            <consortium name="US DOE Joint Genome Institute (JGI-PGF)"/>
            <person name="Kuo A."/>
            <person name="Salamov A."/>
            <person name="Schmutz J."/>
            <person name="Lucas S."/>
            <person name="Pitluck S."/>
            <person name="Rosenblum E."/>
            <person name="Stajich J."/>
            <person name="Eisen M."/>
            <person name="Grigoriev I.V."/>
        </authorList>
    </citation>
    <scope>NUCLEOTIDE SEQUENCE [LARGE SCALE GENOMIC DNA]</scope>
    <source>
        <strain evidence="14">JAM81 / FGSC 10211</strain>
    </source>
</reference>
<keyword evidence="4" id="KW-0808">Transferase</keyword>
<comment type="similarity">
    <text evidence="1">Belongs to the protein kinase superfamily. NEK Ser/Thr protein kinase family. NIMA subfamily.</text>
</comment>
<dbReference type="InterPro" id="IPR000719">
    <property type="entry name" value="Prot_kinase_dom"/>
</dbReference>
<dbReference type="EC" id="2.7.11.1" evidence="2"/>
<keyword evidence="6" id="KW-0418">Kinase</keyword>
<keyword evidence="14" id="KW-1185">Reference proteome</keyword>
<dbReference type="SUPFAM" id="SSF56112">
    <property type="entry name" value="Protein kinase-like (PK-like)"/>
    <property type="match status" value="1"/>
</dbReference>
<gene>
    <name evidence="13" type="ORF">BATDEDRAFT_18886</name>
</gene>
<organism evidence="13 14">
    <name type="scientific">Batrachochytrium dendrobatidis (strain JAM81 / FGSC 10211)</name>
    <name type="common">Frog chytrid fungus</name>
    <dbReference type="NCBI Taxonomy" id="684364"/>
    <lineage>
        <taxon>Eukaryota</taxon>
        <taxon>Fungi</taxon>
        <taxon>Fungi incertae sedis</taxon>
        <taxon>Chytridiomycota</taxon>
        <taxon>Chytridiomycota incertae sedis</taxon>
        <taxon>Chytridiomycetes</taxon>
        <taxon>Rhizophydiales</taxon>
        <taxon>Rhizophydiales incertae sedis</taxon>
        <taxon>Batrachochytrium</taxon>
    </lineage>
</organism>
<dbReference type="OMA" id="SEQMNAH"/>
<dbReference type="FunFam" id="3.30.200.20:FF:000097">
    <property type="entry name" value="Probable serine/threonine-protein kinase nek1"/>
    <property type="match status" value="1"/>
</dbReference>
<evidence type="ECO:0000313" key="14">
    <source>
        <dbReference type="Proteomes" id="UP000007241"/>
    </source>
</evidence>
<name>F4NWQ1_BATDJ</name>
<evidence type="ECO:0000256" key="10">
    <source>
        <dbReference type="PROSITE-ProRule" id="PRU10141"/>
    </source>
</evidence>
<evidence type="ECO:0000259" key="12">
    <source>
        <dbReference type="PROSITE" id="PS50011"/>
    </source>
</evidence>
<feature type="domain" description="Protein kinase" evidence="12">
    <location>
        <begin position="4"/>
        <end position="269"/>
    </location>
</feature>
<dbReference type="InParanoid" id="F4NWQ1"/>
<dbReference type="HOGENOM" id="CLU_000288_63_23_1"/>
<keyword evidence="5 10" id="KW-0547">Nucleotide-binding</keyword>
<dbReference type="InterPro" id="IPR008271">
    <property type="entry name" value="Ser/Thr_kinase_AS"/>
</dbReference>
<dbReference type="AlphaFoldDB" id="F4NWQ1"/>
<dbReference type="GO" id="GO:0004674">
    <property type="term" value="F:protein serine/threonine kinase activity"/>
    <property type="evidence" value="ECO:0007669"/>
    <property type="project" value="UniProtKB-KW"/>
</dbReference>
<dbReference type="Gene3D" id="3.30.200.20">
    <property type="entry name" value="Phosphorylase Kinase, domain 1"/>
    <property type="match status" value="2"/>
</dbReference>
<evidence type="ECO:0000256" key="11">
    <source>
        <dbReference type="RuleBase" id="RU000304"/>
    </source>
</evidence>
<dbReference type="STRING" id="684364.F4NWQ1"/>
<accession>F4NWQ1</accession>
<evidence type="ECO:0000256" key="4">
    <source>
        <dbReference type="ARBA" id="ARBA00022679"/>
    </source>
</evidence>
<sequence>MNNYEPLEAVGSGSFGIIRKVRRKEDGKMLARKEIDYRKMSEKEKKQLVAEVNILRELRHPNIVRYYERFVDRQNCLIFIIMEYCEGGDLAAVIKRCKKEGRFIPEEIVWNLLGQLLLALQECHASDKHPTILHRDIKPDNVFLDKLLNVKLGDFGLSRVIENPEVDFAKTYVGTPFYMSPELVDESRYNAKSDIWALGCLIYELCALEPPFQANTQAALSAKIKSGKLLPLSSIYSQELQAIIRIMLTTKHELRPETTELLAHGHIRLSIREQDLSNRYILNFCEFIRDLYLLICNSVLALPI</sequence>
<dbReference type="InterPro" id="IPR017441">
    <property type="entry name" value="Protein_kinase_ATP_BS"/>
</dbReference>
<evidence type="ECO:0000256" key="7">
    <source>
        <dbReference type="ARBA" id="ARBA00022840"/>
    </source>
</evidence>
<evidence type="ECO:0000313" key="13">
    <source>
        <dbReference type="EMBL" id="EGF82862.1"/>
    </source>
</evidence>
<dbReference type="PROSITE" id="PS50011">
    <property type="entry name" value="PROTEIN_KINASE_DOM"/>
    <property type="match status" value="1"/>
</dbReference>
<feature type="binding site" evidence="10">
    <location>
        <position position="33"/>
    </location>
    <ligand>
        <name>ATP</name>
        <dbReference type="ChEBI" id="CHEBI:30616"/>
    </ligand>
</feature>
<dbReference type="PANTHER" id="PTHR44899:SF10">
    <property type="entry name" value="NIMA-RELATED KINASE 2"/>
    <property type="match status" value="1"/>
</dbReference>
<dbReference type="SMART" id="SM00220">
    <property type="entry name" value="S_TKc"/>
    <property type="match status" value="1"/>
</dbReference>
<evidence type="ECO:0000256" key="8">
    <source>
        <dbReference type="ARBA" id="ARBA00047899"/>
    </source>
</evidence>
<dbReference type="OrthoDB" id="10250725at2759"/>
<comment type="catalytic activity">
    <reaction evidence="8">
        <text>L-threonyl-[protein] + ATP = O-phospho-L-threonyl-[protein] + ADP + H(+)</text>
        <dbReference type="Rhea" id="RHEA:46608"/>
        <dbReference type="Rhea" id="RHEA-COMP:11060"/>
        <dbReference type="Rhea" id="RHEA-COMP:11605"/>
        <dbReference type="ChEBI" id="CHEBI:15378"/>
        <dbReference type="ChEBI" id="CHEBI:30013"/>
        <dbReference type="ChEBI" id="CHEBI:30616"/>
        <dbReference type="ChEBI" id="CHEBI:61977"/>
        <dbReference type="ChEBI" id="CHEBI:456216"/>
        <dbReference type="EC" id="2.7.11.1"/>
    </reaction>
</comment>
<proteinExistence type="inferred from homology"/>
<keyword evidence="7 10" id="KW-0067">ATP-binding</keyword>
<dbReference type="CDD" id="cd08217">
    <property type="entry name" value="STKc_Nek2"/>
    <property type="match status" value="1"/>
</dbReference>
<dbReference type="GO" id="GO:0005524">
    <property type="term" value="F:ATP binding"/>
    <property type="evidence" value="ECO:0007669"/>
    <property type="project" value="UniProtKB-UniRule"/>
</dbReference>
<dbReference type="RefSeq" id="XP_006676576.1">
    <property type="nucleotide sequence ID" value="XM_006676513.1"/>
</dbReference>
<evidence type="ECO:0000256" key="5">
    <source>
        <dbReference type="ARBA" id="ARBA00022741"/>
    </source>
</evidence>
<evidence type="ECO:0000256" key="2">
    <source>
        <dbReference type="ARBA" id="ARBA00012513"/>
    </source>
</evidence>
<dbReference type="Gene3D" id="1.10.510.10">
    <property type="entry name" value="Transferase(Phosphotransferase) domain 1"/>
    <property type="match status" value="1"/>
</dbReference>
<dbReference type="EMBL" id="GL882880">
    <property type="protein sequence ID" value="EGF82862.1"/>
    <property type="molecule type" value="Genomic_DNA"/>
</dbReference>
<evidence type="ECO:0000256" key="1">
    <source>
        <dbReference type="ARBA" id="ARBA00010886"/>
    </source>
</evidence>
<evidence type="ECO:0000256" key="9">
    <source>
        <dbReference type="ARBA" id="ARBA00048679"/>
    </source>
</evidence>
<dbReference type="Pfam" id="PF00069">
    <property type="entry name" value="Pkinase"/>
    <property type="match status" value="1"/>
</dbReference>
<protein>
    <recommendedName>
        <fullName evidence="2">non-specific serine/threonine protein kinase</fullName>
        <ecNumber evidence="2">2.7.11.1</ecNumber>
    </recommendedName>
</protein>
<evidence type="ECO:0000256" key="3">
    <source>
        <dbReference type="ARBA" id="ARBA00022527"/>
    </source>
</evidence>
<dbReference type="GeneID" id="18237328"/>
<keyword evidence="3 11" id="KW-0723">Serine/threonine-protein kinase</keyword>
<dbReference type="PANTHER" id="PTHR44899">
    <property type="entry name" value="CAMK FAMILY PROTEIN KINASE"/>
    <property type="match status" value="1"/>
</dbReference>